<dbReference type="InterPro" id="IPR010982">
    <property type="entry name" value="Lambda_DNA-bd_dom_sf"/>
</dbReference>
<dbReference type="RefSeq" id="WP_017620394.1">
    <property type="nucleotide sequence ID" value="NZ_ANBG01000313.1"/>
</dbReference>
<keyword evidence="3" id="KW-1185">Reference proteome</keyword>
<proteinExistence type="predicted"/>
<sequence>MQEVYSPSVRRRRLSAQLRRYREATGKTTGQVAKELGWQQAKVSRIETGFKKAVSAEELETLLDYYGEDDQEIRAGLHECARQAKQRGWWMRYRTVLSSALPDFEAEASRIRTYECQVIPGLLQTPDYATAIFRANRVRSDEEIAERVAARIKRQDILNRVNPPRYWVIIDEAALRRTVGSHEVMTIQLTHLTHMAARHNIDIQVLPFSEGAHAATTGSFVIMDFPDPRDTSIAYMDTPTSSLYLEESDDLDEFEAMFGGAQGAALSPDKSLRFIDDAIKALEE</sequence>
<dbReference type="EMBL" id="CP022753">
    <property type="protein sequence ID" value="ASU85129.1"/>
    <property type="molecule type" value="Genomic_DNA"/>
</dbReference>
<reference evidence="2 3" key="1">
    <citation type="submission" date="2017-08" db="EMBL/GenBank/DDBJ databases">
        <title>The complete genome sequence of Nocardiopsis gilva YIM 90087.</title>
        <authorList>
            <person name="Yin M."/>
            <person name="Tang S."/>
        </authorList>
    </citation>
    <scope>NUCLEOTIDE SEQUENCE [LARGE SCALE GENOMIC DNA]</scope>
    <source>
        <strain evidence="2 3">YIM 90087</strain>
    </source>
</reference>
<dbReference type="CDD" id="cd00093">
    <property type="entry name" value="HTH_XRE"/>
    <property type="match status" value="1"/>
</dbReference>
<dbReference type="Pfam" id="PF13560">
    <property type="entry name" value="HTH_31"/>
    <property type="match status" value="1"/>
</dbReference>
<dbReference type="KEGG" id="ngv:CDO52_22125"/>
<organism evidence="2 3">
    <name type="scientific">Nocardiopsis gilva YIM 90087</name>
    <dbReference type="NCBI Taxonomy" id="1235441"/>
    <lineage>
        <taxon>Bacteria</taxon>
        <taxon>Bacillati</taxon>
        <taxon>Actinomycetota</taxon>
        <taxon>Actinomycetes</taxon>
        <taxon>Streptosporangiales</taxon>
        <taxon>Nocardiopsidaceae</taxon>
        <taxon>Nocardiopsis</taxon>
    </lineage>
</organism>
<dbReference type="SUPFAM" id="SSF47413">
    <property type="entry name" value="lambda repressor-like DNA-binding domains"/>
    <property type="match status" value="1"/>
</dbReference>
<dbReference type="InterPro" id="IPR043917">
    <property type="entry name" value="DUF5753"/>
</dbReference>
<evidence type="ECO:0000313" key="3">
    <source>
        <dbReference type="Proteomes" id="UP000215005"/>
    </source>
</evidence>
<dbReference type="Pfam" id="PF19054">
    <property type="entry name" value="DUF5753"/>
    <property type="match status" value="1"/>
</dbReference>
<evidence type="ECO:0000259" key="1">
    <source>
        <dbReference type="PROSITE" id="PS50943"/>
    </source>
</evidence>
<dbReference type="OrthoDB" id="5177725at2"/>
<evidence type="ECO:0000313" key="2">
    <source>
        <dbReference type="EMBL" id="ASU85129.1"/>
    </source>
</evidence>
<dbReference type="InterPro" id="IPR001387">
    <property type="entry name" value="Cro/C1-type_HTH"/>
</dbReference>
<dbReference type="Proteomes" id="UP000215005">
    <property type="component" value="Chromosome"/>
</dbReference>
<accession>A0A223SAT1</accession>
<dbReference type="GO" id="GO:0003677">
    <property type="term" value="F:DNA binding"/>
    <property type="evidence" value="ECO:0007669"/>
    <property type="project" value="InterPro"/>
</dbReference>
<dbReference type="Gene3D" id="1.10.260.40">
    <property type="entry name" value="lambda repressor-like DNA-binding domains"/>
    <property type="match status" value="1"/>
</dbReference>
<dbReference type="AlphaFoldDB" id="A0A223SAT1"/>
<name>A0A223SAT1_9ACTN</name>
<dbReference type="SMART" id="SM00530">
    <property type="entry name" value="HTH_XRE"/>
    <property type="match status" value="1"/>
</dbReference>
<gene>
    <name evidence="2" type="ORF">CDO52_22125</name>
</gene>
<feature type="domain" description="HTH cro/C1-type" evidence="1">
    <location>
        <begin position="18"/>
        <end position="73"/>
    </location>
</feature>
<protein>
    <submittedName>
        <fullName evidence="2">XRE family transcriptional regulator</fullName>
    </submittedName>
</protein>
<dbReference type="PROSITE" id="PS50943">
    <property type="entry name" value="HTH_CROC1"/>
    <property type="match status" value="1"/>
</dbReference>